<dbReference type="Proteomes" id="UP000886998">
    <property type="component" value="Unassembled WGS sequence"/>
</dbReference>
<evidence type="ECO:0000313" key="3">
    <source>
        <dbReference type="Proteomes" id="UP000886998"/>
    </source>
</evidence>
<comment type="caution">
    <text evidence="2">The sequence shown here is derived from an EMBL/GenBank/DDBJ whole genome shotgun (WGS) entry which is preliminary data.</text>
</comment>
<evidence type="ECO:0000256" key="1">
    <source>
        <dbReference type="SAM" id="MobiDB-lite"/>
    </source>
</evidence>
<dbReference type="EMBL" id="BMAV01021230">
    <property type="protein sequence ID" value="GFY75241.1"/>
    <property type="molecule type" value="Genomic_DNA"/>
</dbReference>
<sequence>MDMRNDFWYFGDKPSFKVPFSKDVPLPVDDSPVEIYSSSCVPQIRFPVRLSSNRKYDGEKKGNFYHRSNSDTRGRRYGPNSHEKYNNKNQNYQDARRQSYDIEVNNKSDCAQISNESLNEASESISPSDKECFHNNQPECDDKVESKRQDICAGNAYRRGEMHIALILILKWEERLF</sequence>
<feature type="region of interest" description="Disordered" evidence="1">
    <location>
        <begin position="57"/>
        <end position="94"/>
    </location>
</feature>
<organism evidence="2 3">
    <name type="scientific">Trichonephila inaurata madagascariensis</name>
    <dbReference type="NCBI Taxonomy" id="2747483"/>
    <lineage>
        <taxon>Eukaryota</taxon>
        <taxon>Metazoa</taxon>
        <taxon>Ecdysozoa</taxon>
        <taxon>Arthropoda</taxon>
        <taxon>Chelicerata</taxon>
        <taxon>Arachnida</taxon>
        <taxon>Araneae</taxon>
        <taxon>Araneomorphae</taxon>
        <taxon>Entelegynae</taxon>
        <taxon>Araneoidea</taxon>
        <taxon>Nephilidae</taxon>
        <taxon>Trichonephila</taxon>
        <taxon>Trichonephila inaurata</taxon>
    </lineage>
</organism>
<reference evidence="2" key="1">
    <citation type="submission" date="2020-08" db="EMBL/GenBank/DDBJ databases">
        <title>Multicomponent nature underlies the extraordinary mechanical properties of spider dragline silk.</title>
        <authorList>
            <person name="Kono N."/>
            <person name="Nakamura H."/>
            <person name="Mori M."/>
            <person name="Yoshida Y."/>
            <person name="Ohtoshi R."/>
            <person name="Malay A.D."/>
            <person name="Moran D.A.P."/>
            <person name="Tomita M."/>
            <person name="Numata K."/>
            <person name="Arakawa K."/>
        </authorList>
    </citation>
    <scope>NUCLEOTIDE SEQUENCE</scope>
</reference>
<feature type="compositionally biased region" description="Basic and acidic residues" evidence="1">
    <location>
        <begin position="57"/>
        <end position="74"/>
    </location>
</feature>
<protein>
    <submittedName>
        <fullName evidence="2">Uncharacterized protein</fullName>
    </submittedName>
</protein>
<name>A0A8X6YQL9_9ARAC</name>
<accession>A0A8X6YQL9</accession>
<dbReference type="OrthoDB" id="6783097at2759"/>
<dbReference type="AlphaFoldDB" id="A0A8X6YQL9"/>
<evidence type="ECO:0000313" key="2">
    <source>
        <dbReference type="EMBL" id="GFY75241.1"/>
    </source>
</evidence>
<proteinExistence type="predicted"/>
<keyword evidence="3" id="KW-1185">Reference proteome</keyword>
<gene>
    <name evidence="2" type="ORF">TNIN_61081</name>
</gene>